<dbReference type="KEGG" id="rmar:GBA65_07640"/>
<dbReference type="PANTHER" id="PTHR36510">
    <property type="entry name" value="GLUTAMATE--CYSTEINE LIGASE 2-RELATED"/>
    <property type="match status" value="1"/>
</dbReference>
<dbReference type="Gene3D" id="3.30.590.20">
    <property type="match status" value="1"/>
</dbReference>
<accession>A0A6G8PW39</accession>
<evidence type="ECO:0000256" key="1">
    <source>
        <dbReference type="ARBA" id="ARBA00048819"/>
    </source>
</evidence>
<evidence type="ECO:0000256" key="2">
    <source>
        <dbReference type="SAM" id="MobiDB-lite"/>
    </source>
</evidence>
<evidence type="ECO:0000313" key="4">
    <source>
        <dbReference type="Proteomes" id="UP000502706"/>
    </source>
</evidence>
<dbReference type="SUPFAM" id="SSF55931">
    <property type="entry name" value="Glutamine synthetase/guanido kinase"/>
    <property type="match status" value="1"/>
</dbReference>
<evidence type="ECO:0000313" key="3">
    <source>
        <dbReference type="EMBL" id="QIN78419.1"/>
    </source>
</evidence>
<dbReference type="GO" id="GO:0042398">
    <property type="term" value="P:modified amino acid biosynthetic process"/>
    <property type="evidence" value="ECO:0007669"/>
    <property type="project" value="InterPro"/>
</dbReference>
<organism evidence="3 4">
    <name type="scientific">Rubrobacter marinus</name>
    <dbReference type="NCBI Taxonomy" id="2653852"/>
    <lineage>
        <taxon>Bacteria</taxon>
        <taxon>Bacillati</taxon>
        <taxon>Actinomycetota</taxon>
        <taxon>Rubrobacteria</taxon>
        <taxon>Rubrobacterales</taxon>
        <taxon>Rubrobacteraceae</taxon>
        <taxon>Rubrobacter</taxon>
    </lineage>
</organism>
<proteinExistence type="predicted"/>
<dbReference type="PANTHER" id="PTHR36510:SF3">
    <property type="entry name" value="CONSERVED PROTEIN"/>
    <property type="match status" value="1"/>
</dbReference>
<name>A0A6G8PW39_9ACTN</name>
<comment type="catalytic activity">
    <reaction evidence="1">
        <text>L-cysteine + L-glutamate + ATP = gamma-L-glutamyl-L-cysteine + ADP + phosphate + H(+)</text>
        <dbReference type="Rhea" id="RHEA:13285"/>
        <dbReference type="ChEBI" id="CHEBI:15378"/>
        <dbReference type="ChEBI" id="CHEBI:29985"/>
        <dbReference type="ChEBI" id="CHEBI:30616"/>
        <dbReference type="ChEBI" id="CHEBI:35235"/>
        <dbReference type="ChEBI" id="CHEBI:43474"/>
        <dbReference type="ChEBI" id="CHEBI:58173"/>
        <dbReference type="ChEBI" id="CHEBI:456216"/>
        <dbReference type="EC" id="6.3.2.2"/>
    </reaction>
</comment>
<keyword evidence="3" id="KW-0436">Ligase</keyword>
<dbReference type="Pfam" id="PF04107">
    <property type="entry name" value="GCS2"/>
    <property type="match status" value="1"/>
</dbReference>
<dbReference type="RefSeq" id="WP_166396093.1">
    <property type="nucleotide sequence ID" value="NZ_CP045121.1"/>
</dbReference>
<dbReference type="AlphaFoldDB" id="A0A6G8PW39"/>
<reference evidence="3 4" key="1">
    <citation type="submission" date="2019-10" db="EMBL/GenBank/DDBJ databases">
        <title>Rubrobacter sp nov SCSIO 52915 isolated from a deep-sea sediment in the South China Sea.</title>
        <authorList>
            <person name="Chen R.W."/>
        </authorList>
    </citation>
    <scope>NUCLEOTIDE SEQUENCE [LARGE SCALE GENOMIC DNA]</scope>
    <source>
        <strain evidence="3 4">SCSIO 52915</strain>
    </source>
</reference>
<keyword evidence="4" id="KW-1185">Reference proteome</keyword>
<dbReference type="InterPro" id="IPR050141">
    <property type="entry name" value="GCL_type2/YbdK_subfam"/>
</dbReference>
<dbReference type="GO" id="GO:0004357">
    <property type="term" value="F:glutamate-cysteine ligase activity"/>
    <property type="evidence" value="ECO:0007669"/>
    <property type="project" value="UniProtKB-EC"/>
</dbReference>
<dbReference type="InterPro" id="IPR006336">
    <property type="entry name" value="GCS2"/>
</dbReference>
<gene>
    <name evidence="3" type="ORF">GBA65_07640</name>
</gene>
<sequence length="532" mass="57886">MITDGTTRLEAQGKLPYSAEVPVAADKPVETPFSRSDSSVPVARGAEAKGVSSANPTVVPPYGVGNAPPQSETITDTTRADALEDIGLWVPTRRIGLEQEFFLVDEKGELRQEADRFLGLCREEARETGLDPSCFKGECAMGMVEILTPPSPTFEALADVYLSNLSLALRACESLGLRLYPLGTYPLPAGTVMRNAPRYWLKSRVIGRGRFLHAGRCAGTHLHLELPPGTAWPDVKVARDAREEARREMLDLYNLATAFDPALVALTRSCPFYEGRADGLAARTARYRGGLGVDGVYATLQEVGGLAPYAEDVEDLVERERRRARAWFGAMGGAGVERRLFARTCGVSDRFSWNPVRLSRHGTVEIRTMDSNLPEVVLAACATVYGAAERLRRDRLRVKPTAETRTLEVQDGELLVPSFDLLSGRLLRAAVEVGAPSPEVAAYLDSLGAFARPLEGAEMRSVGWLKTPDGGYATTESRLRSAYPYSHLTREEGLDLVLEACGELEVQVSALKDRFGAPHDEPRPEAGLAIAT</sequence>
<dbReference type="InterPro" id="IPR014746">
    <property type="entry name" value="Gln_synth/guanido_kin_cat_dom"/>
</dbReference>
<dbReference type="Proteomes" id="UP000502706">
    <property type="component" value="Chromosome"/>
</dbReference>
<dbReference type="EMBL" id="CP045121">
    <property type="protein sequence ID" value="QIN78419.1"/>
    <property type="molecule type" value="Genomic_DNA"/>
</dbReference>
<protein>
    <submittedName>
        <fullName evidence="3">Glutamate--cysteine ligase</fullName>
    </submittedName>
</protein>
<feature type="region of interest" description="Disordered" evidence="2">
    <location>
        <begin position="47"/>
        <end position="72"/>
    </location>
</feature>